<gene>
    <name evidence="7" type="ORF">SCF082_LOCUS2602</name>
</gene>
<evidence type="ECO:0000259" key="6">
    <source>
        <dbReference type="Pfam" id="PF01593"/>
    </source>
</evidence>
<accession>A0ABP0HQY9</accession>
<evidence type="ECO:0000313" key="7">
    <source>
        <dbReference type="EMBL" id="CAK8991310.1"/>
    </source>
</evidence>
<feature type="signal peptide" evidence="5">
    <location>
        <begin position="1"/>
        <end position="24"/>
    </location>
</feature>
<dbReference type="Gene3D" id="3.50.50.60">
    <property type="entry name" value="FAD/NAD(P)-binding domain"/>
    <property type="match status" value="2"/>
</dbReference>
<dbReference type="EC" id="1.4.3.4" evidence="2"/>
<feature type="region of interest" description="Disordered" evidence="4">
    <location>
        <begin position="309"/>
        <end position="328"/>
    </location>
</feature>
<evidence type="ECO:0000256" key="2">
    <source>
        <dbReference type="ARBA" id="ARBA00012804"/>
    </source>
</evidence>
<organism evidence="7 8">
    <name type="scientific">Durusdinium trenchii</name>
    <dbReference type="NCBI Taxonomy" id="1381693"/>
    <lineage>
        <taxon>Eukaryota</taxon>
        <taxon>Sar</taxon>
        <taxon>Alveolata</taxon>
        <taxon>Dinophyceae</taxon>
        <taxon>Suessiales</taxon>
        <taxon>Symbiodiniaceae</taxon>
        <taxon>Durusdinium</taxon>
    </lineage>
</organism>
<evidence type="ECO:0000256" key="5">
    <source>
        <dbReference type="SAM" id="SignalP"/>
    </source>
</evidence>
<dbReference type="EMBL" id="CAXAMM010001291">
    <property type="protein sequence ID" value="CAK8991310.1"/>
    <property type="molecule type" value="Genomic_DNA"/>
</dbReference>
<dbReference type="Pfam" id="PF13450">
    <property type="entry name" value="NAD_binding_8"/>
    <property type="match status" value="1"/>
</dbReference>
<evidence type="ECO:0000256" key="4">
    <source>
        <dbReference type="SAM" id="MobiDB-lite"/>
    </source>
</evidence>
<reference evidence="7 8" key="1">
    <citation type="submission" date="2024-02" db="EMBL/GenBank/DDBJ databases">
        <authorList>
            <person name="Chen Y."/>
            <person name="Shah S."/>
            <person name="Dougan E. K."/>
            <person name="Thang M."/>
            <person name="Chan C."/>
        </authorList>
    </citation>
    <scope>NUCLEOTIDE SEQUENCE [LARGE SCALE GENOMIC DNA]</scope>
</reference>
<evidence type="ECO:0000256" key="3">
    <source>
        <dbReference type="ARBA" id="ARBA00048448"/>
    </source>
</evidence>
<dbReference type="InterPro" id="IPR050703">
    <property type="entry name" value="Flavin_MAO"/>
</dbReference>
<dbReference type="SUPFAM" id="SSF54373">
    <property type="entry name" value="FAD-linked reductases, C-terminal domain"/>
    <property type="match status" value="1"/>
</dbReference>
<feature type="chain" id="PRO_5047435307" description="monoamine oxidase" evidence="5">
    <location>
        <begin position="25"/>
        <end position="587"/>
    </location>
</feature>
<name>A0ABP0HQY9_9DINO</name>
<comment type="similarity">
    <text evidence="1">Belongs to the flavin monoamine oxidase family.</text>
</comment>
<keyword evidence="5" id="KW-0732">Signal</keyword>
<dbReference type="PANTHER" id="PTHR43563">
    <property type="entry name" value="AMINE OXIDASE"/>
    <property type="match status" value="1"/>
</dbReference>
<dbReference type="SUPFAM" id="SSF51905">
    <property type="entry name" value="FAD/NAD(P)-binding domain"/>
    <property type="match status" value="1"/>
</dbReference>
<feature type="compositionally biased region" description="Low complexity" evidence="4">
    <location>
        <begin position="319"/>
        <end position="328"/>
    </location>
</feature>
<protein>
    <recommendedName>
        <fullName evidence="2">monoamine oxidase</fullName>
        <ecNumber evidence="2">1.4.3.4</ecNumber>
    </recommendedName>
</protein>
<comment type="catalytic activity">
    <reaction evidence="3">
        <text>a secondary aliphatic amine + O2 + H2O = a primary amine + an aldehyde + H2O2</text>
        <dbReference type="Rhea" id="RHEA:26414"/>
        <dbReference type="ChEBI" id="CHEBI:15377"/>
        <dbReference type="ChEBI" id="CHEBI:15379"/>
        <dbReference type="ChEBI" id="CHEBI:16240"/>
        <dbReference type="ChEBI" id="CHEBI:17478"/>
        <dbReference type="ChEBI" id="CHEBI:58855"/>
        <dbReference type="ChEBI" id="CHEBI:65296"/>
        <dbReference type="EC" id="1.4.3.4"/>
    </reaction>
</comment>
<proteinExistence type="inferred from homology"/>
<dbReference type="InterPro" id="IPR002937">
    <property type="entry name" value="Amino_oxidase"/>
</dbReference>
<comment type="caution">
    <text evidence="7">The sequence shown here is derived from an EMBL/GenBank/DDBJ whole genome shotgun (WGS) entry which is preliminary data.</text>
</comment>
<dbReference type="Pfam" id="PF01593">
    <property type="entry name" value="Amino_oxidase"/>
    <property type="match status" value="1"/>
</dbReference>
<dbReference type="PANTHER" id="PTHR43563:SF14">
    <property type="entry name" value="AMINE OXIDASE"/>
    <property type="match status" value="1"/>
</dbReference>
<evidence type="ECO:0000256" key="1">
    <source>
        <dbReference type="ARBA" id="ARBA00005995"/>
    </source>
</evidence>
<feature type="domain" description="Amine oxidase" evidence="6">
    <location>
        <begin position="328"/>
        <end position="577"/>
    </location>
</feature>
<evidence type="ECO:0000313" key="8">
    <source>
        <dbReference type="Proteomes" id="UP001642464"/>
    </source>
</evidence>
<sequence length="587" mass="62180">MAARTAQRVLAVALLVALRSCATAKFKNNDLPQICRGAFGQTSSCFESFAAQVSQVTGAVNASSPASVRRQCDLLGVVAGTMVETCFDDKPDCVRTLCGGGFDALPLIFEDAATLLGDPNCELEVACDDDDDEPGDDGSGATQQFVRNASIGGGVGGLVLASGLLLWLKFRRPPQTATAVVDLQPADVEAPILSLSCRRGFTAPIHQSFNSLELTERARTMSVLHDVAVVGGGLSGVVCAAKLVSELHVRSVVVLEAQDRLGGRLWAPDGLDLGAAWSWPANDKALGAVLRDLDVDRIDQHVDGVSLMETPGGDVVPMGSGESPSGPGSIRIQGGAGSICSRLAAKYDVDVRLESAVKSVKVVSSDTDAEAGDAVELRTATGTTVRAKTVVVAVPPRNAVHDISFEPPLEEERRKALAGVSTWMAGAGKVCLFFDKDNKFWRRAGLNGTFFSRVGPVVQGWDNSDADHAALCGFVFDADLKHLESEEALRASPILPQFERFFGKQVHDFSKLAFKTWAPHFPHDVATGRNQAATPFGHPLLAAPHRGVVFFASSETTPHQNGHMEGAVLAGIRSAHEAALRLRQCRA</sequence>
<dbReference type="InterPro" id="IPR036188">
    <property type="entry name" value="FAD/NAD-bd_sf"/>
</dbReference>
<keyword evidence="8" id="KW-1185">Reference proteome</keyword>
<dbReference type="Proteomes" id="UP001642464">
    <property type="component" value="Unassembled WGS sequence"/>
</dbReference>